<organism evidence="6 7">
    <name type="scientific">Lentithecium fluviatile CBS 122367</name>
    <dbReference type="NCBI Taxonomy" id="1168545"/>
    <lineage>
        <taxon>Eukaryota</taxon>
        <taxon>Fungi</taxon>
        <taxon>Dikarya</taxon>
        <taxon>Ascomycota</taxon>
        <taxon>Pezizomycotina</taxon>
        <taxon>Dothideomycetes</taxon>
        <taxon>Pleosporomycetidae</taxon>
        <taxon>Pleosporales</taxon>
        <taxon>Massarineae</taxon>
        <taxon>Lentitheciaceae</taxon>
        <taxon>Lentithecium</taxon>
    </lineage>
</organism>
<dbReference type="PANTHER" id="PTHR31465">
    <property type="entry name" value="PROTEIN RTA1-RELATED"/>
    <property type="match status" value="1"/>
</dbReference>
<evidence type="ECO:0000256" key="4">
    <source>
        <dbReference type="ARBA" id="ARBA00023136"/>
    </source>
</evidence>
<feature type="transmembrane region" description="Helical" evidence="5">
    <location>
        <begin position="153"/>
        <end position="177"/>
    </location>
</feature>
<feature type="transmembrane region" description="Helical" evidence="5">
    <location>
        <begin position="76"/>
        <end position="100"/>
    </location>
</feature>
<dbReference type="Pfam" id="PF04479">
    <property type="entry name" value="RTA1"/>
    <property type="match status" value="1"/>
</dbReference>
<evidence type="ECO:0000256" key="5">
    <source>
        <dbReference type="SAM" id="Phobius"/>
    </source>
</evidence>
<keyword evidence="2 5" id="KW-0812">Transmembrane</keyword>
<comment type="subcellular location">
    <subcellularLocation>
        <location evidence="1">Membrane</location>
        <topology evidence="1">Multi-pass membrane protein</topology>
    </subcellularLocation>
</comment>
<feature type="transmembrane region" description="Helical" evidence="5">
    <location>
        <begin position="233"/>
        <end position="253"/>
    </location>
</feature>
<evidence type="ECO:0000256" key="1">
    <source>
        <dbReference type="ARBA" id="ARBA00004141"/>
    </source>
</evidence>
<keyword evidence="7" id="KW-1185">Reference proteome</keyword>
<proteinExistence type="predicted"/>
<dbReference type="OrthoDB" id="3358017at2759"/>
<protein>
    <submittedName>
        <fullName evidence="6">RTA1-domain-containing protein</fullName>
    </submittedName>
</protein>
<dbReference type="InterPro" id="IPR007568">
    <property type="entry name" value="RTA1"/>
</dbReference>
<dbReference type="PANTHER" id="PTHR31465:SF32">
    <property type="entry name" value="DOMAIN PROTEIN, PUTATIVE-RELATED"/>
    <property type="match status" value="1"/>
</dbReference>
<keyword evidence="4 5" id="KW-0472">Membrane</keyword>
<dbReference type="EMBL" id="MU005570">
    <property type="protein sequence ID" value="KAF2690796.1"/>
    <property type="molecule type" value="Genomic_DNA"/>
</dbReference>
<evidence type="ECO:0000313" key="7">
    <source>
        <dbReference type="Proteomes" id="UP000799291"/>
    </source>
</evidence>
<evidence type="ECO:0000313" key="6">
    <source>
        <dbReference type="EMBL" id="KAF2690796.1"/>
    </source>
</evidence>
<sequence length="291" mass="32011">MANGESIWLYSPSTALAIVVAIIFLVPTLALTWQTVIKYRSWFFLCVLIGSALEVGGYICRAVSANRVTEIPPYAISSSLIVIAPVFIAAGNYLLLGRLIRAVLSSKHHRIFLIPAHRITRIFVACDILTFFIQCSGTSIASSDSWEGEMATVGTNVLIGGLALQAGTLSWFLSIVARFWWATEQGVKEDAPKGWGKVWKAICVSTGLSLVRSIYRVIEFALGIEGYPFQHEWMFYVFEALPMVPAIAIFCFIHPAKYLGSKGRAGKLKVADSGTELESGGVIDARRERRK</sequence>
<accession>A0A6G1JJY2</accession>
<dbReference type="Proteomes" id="UP000799291">
    <property type="component" value="Unassembled WGS sequence"/>
</dbReference>
<dbReference type="GO" id="GO:0016020">
    <property type="term" value="C:membrane"/>
    <property type="evidence" value="ECO:0007669"/>
    <property type="project" value="UniProtKB-SubCell"/>
</dbReference>
<feature type="transmembrane region" description="Helical" evidence="5">
    <location>
        <begin position="6"/>
        <end position="30"/>
    </location>
</feature>
<gene>
    <name evidence="6" type="ORF">K458DRAFT_326678</name>
</gene>
<evidence type="ECO:0000256" key="3">
    <source>
        <dbReference type="ARBA" id="ARBA00022989"/>
    </source>
</evidence>
<dbReference type="AlphaFoldDB" id="A0A6G1JJY2"/>
<reference evidence="6" key="1">
    <citation type="journal article" date="2020" name="Stud. Mycol.">
        <title>101 Dothideomycetes genomes: a test case for predicting lifestyles and emergence of pathogens.</title>
        <authorList>
            <person name="Haridas S."/>
            <person name="Albert R."/>
            <person name="Binder M."/>
            <person name="Bloem J."/>
            <person name="Labutti K."/>
            <person name="Salamov A."/>
            <person name="Andreopoulos B."/>
            <person name="Baker S."/>
            <person name="Barry K."/>
            <person name="Bills G."/>
            <person name="Bluhm B."/>
            <person name="Cannon C."/>
            <person name="Castanera R."/>
            <person name="Culley D."/>
            <person name="Daum C."/>
            <person name="Ezra D."/>
            <person name="Gonzalez J."/>
            <person name="Henrissat B."/>
            <person name="Kuo A."/>
            <person name="Liang C."/>
            <person name="Lipzen A."/>
            <person name="Lutzoni F."/>
            <person name="Magnuson J."/>
            <person name="Mondo S."/>
            <person name="Nolan M."/>
            <person name="Ohm R."/>
            <person name="Pangilinan J."/>
            <person name="Park H.-J."/>
            <person name="Ramirez L."/>
            <person name="Alfaro M."/>
            <person name="Sun H."/>
            <person name="Tritt A."/>
            <person name="Yoshinaga Y."/>
            <person name="Zwiers L.-H."/>
            <person name="Turgeon B."/>
            <person name="Goodwin S."/>
            <person name="Spatafora J."/>
            <person name="Crous P."/>
            <person name="Grigoriev I."/>
        </authorList>
    </citation>
    <scope>NUCLEOTIDE SEQUENCE</scope>
    <source>
        <strain evidence="6">CBS 122367</strain>
    </source>
</reference>
<feature type="transmembrane region" description="Helical" evidence="5">
    <location>
        <begin position="42"/>
        <end position="64"/>
    </location>
</feature>
<keyword evidence="3 5" id="KW-1133">Transmembrane helix</keyword>
<name>A0A6G1JJY2_9PLEO</name>
<evidence type="ECO:0000256" key="2">
    <source>
        <dbReference type="ARBA" id="ARBA00022692"/>
    </source>
</evidence>